<protein>
    <submittedName>
        <fullName evidence="7">Protein FAM166A</fullName>
    </submittedName>
</protein>
<dbReference type="AlphaFoldDB" id="A0A091QEX0"/>
<comment type="similarity">
    <text evidence="5">Belongs to the CIMIP2 family.</text>
</comment>
<organism evidence="7 8">
    <name type="scientific">Merops nubicus</name>
    <name type="common">Northern carmine bee-eater</name>
    <dbReference type="NCBI Taxonomy" id="57421"/>
    <lineage>
        <taxon>Eukaryota</taxon>
        <taxon>Metazoa</taxon>
        <taxon>Chordata</taxon>
        <taxon>Craniata</taxon>
        <taxon>Vertebrata</taxon>
        <taxon>Euteleostomi</taxon>
        <taxon>Archelosauria</taxon>
        <taxon>Archosauria</taxon>
        <taxon>Dinosauria</taxon>
        <taxon>Saurischia</taxon>
        <taxon>Theropoda</taxon>
        <taxon>Coelurosauria</taxon>
        <taxon>Aves</taxon>
        <taxon>Neognathae</taxon>
        <taxon>Neoaves</taxon>
        <taxon>Telluraves</taxon>
        <taxon>Coraciimorphae</taxon>
        <taxon>Coraciiformes</taxon>
        <taxon>Meropidae</taxon>
        <taxon>Merops</taxon>
    </lineage>
</organism>
<dbReference type="InterPro" id="IPR052683">
    <property type="entry name" value="CIMIP2A"/>
</dbReference>
<comment type="subcellular location">
    <subcellularLocation>
        <location evidence="1">Cytoplasm</location>
        <location evidence="1">Cytoskeleton</location>
        <location evidence="1">Cilium axoneme</location>
    </subcellularLocation>
</comment>
<keyword evidence="2" id="KW-0963">Cytoplasm</keyword>
<sequence>GVNYVQSVKEAMASFDRQQFLLRYPSSSFGKRFPPNYWPNNRIYTSAGLIPFYAGFVPHNRDNYALTFGNSTRRAYQKEQKRRAFAL</sequence>
<evidence type="ECO:0000256" key="3">
    <source>
        <dbReference type="ARBA" id="ARBA00023212"/>
    </source>
</evidence>
<evidence type="ECO:0000256" key="1">
    <source>
        <dbReference type="ARBA" id="ARBA00004430"/>
    </source>
</evidence>
<dbReference type="PANTHER" id="PTHR47299:SF1">
    <property type="entry name" value="PROTEIN FAM166A"/>
    <property type="match status" value="1"/>
</dbReference>
<dbReference type="GO" id="GO:0005634">
    <property type="term" value="C:nucleus"/>
    <property type="evidence" value="ECO:0007669"/>
    <property type="project" value="TreeGrafter"/>
</dbReference>
<feature type="domain" description="Ciliary microtubule inner protein 2A-C-like" evidence="6">
    <location>
        <begin position="48"/>
        <end position="78"/>
    </location>
</feature>
<evidence type="ECO:0000259" key="6">
    <source>
        <dbReference type="Pfam" id="PF10629"/>
    </source>
</evidence>
<dbReference type="GO" id="GO:0015630">
    <property type="term" value="C:microtubule cytoskeleton"/>
    <property type="evidence" value="ECO:0007669"/>
    <property type="project" value="UniProtKB-ARBA"/>
</dbReference>
<keyword evidence="4" id="KW-0966">Cell projection</keyword>
<dbReference type="Pfam" id="PF10629">
    <property type="entry name" value="CMI2B-like"/>
    <property type="match status" value="1"/>
</dbReference>
<gene>
    <name evidence="7" type="ORF">N331_04996</name>
</gene>
<dbReference type="GO" id="GO:0005930">
    <property type="term" value="C:axoneme"/>
    <property type="evidence" value="ECO:0007669"/>
    <property type="project" value="UniProtKB-SubCell"/>
</dbReference>
<proteinExistence type="inferred from homology"/>
<keyword evidence="8" id="KW-1185">Reference proteome</keyword>
<evidence type="ECO:0000256" key="4">
    <source>
        <dbReference type="ARBA" id="ARBA00023273"/>
    </source>
</evidence>
<dbReference type="Proteomes" id="UP000052967">
    <property type="component" value="Unassembled WGS sequence"/>
</dbReference>
<keyword evidence="3" id="KW-0206">Cytoskeleton</keyword>
<reference evidence="7 8" key="1">
    <citation type="submission" date="2014-04" db="EMBL/GenBank/DDBJ databases">
        <title>Genome evolution of avian class.</title>
        <authorList>
            <person name="Zhang G."/>
            <person name="Li C."/>
        </authorList>
    </citation>
    <scope>NUCLEOTIDE SEQUENCE [LARGE SCALE GENOMIC DNA]</scope>
    <source>
        <strain evidence="7">BGI_N331</strain>
    </source>
</reference>
<evidence type="ECO:0000313" key="8">
    <source>
        <dbReference type="Proteomes" id="UP000052967"/>
    </source>
</evidence>
<feature type="non-terminal residue" evidence="7">
    <location>
        <position position="1"/>
    </location>
</feature>
<accession>A0A091QEX0</accession>
<dbReference type="EMBL" id="KK696092">
    <property type="protein sequence ID" value="KFQ24450.1"/>
    <property type="molecule type" value="Genomic_DNA"/>
</dbReference>
<feature type="non-terminal residue" evidence="7">
    <location>
        <position position="87"/>
    </location>
</feature>
<name>A0A091QEX0_MERNU</name>
<dbReference type="InterPro" id="IPR018902">
    <property type="entry name" value="CMI2A-C-like_dom"/>
</dbReference>
<evidence type="ECO:0000256" key="5">
    <source>
        <dbReference type="ARBA" id="ARBA00035661"/>
    </source>
</evidence>
<evidence type="ECO:0000313" key="7">
    <source>
        <dbReference type="EMBL" id="KFQ24450.1"/>
    </source>
</evidence>
<dbReference type="PANTHER" id="PTHR47299">
    <property type="entry name" value="PROTEIN FAM166A"/>
    <property type="match status" value="1"/>
</dbReference>
<evidence type="ECO:0000256" key="2">
    <source>
        <dbReference type="ARBA" id="ARBA00022490"/>
    </source>
</evidence>